<proteinExistence type="predicted"/>
<dbReference type="HOGENOM" id="CLU_758464_0_0_4"/>
<dbReference type="AlphaFoldDB" id="S3B9J7"/>
<dbReference type="Proteomes" id="UP000014400">
    <property type="component" value="Unassembled WGS sequence"/>
</dbReference>
<comment type="caution">
    <text evidence="1">The sequence shown here is derived from an EMBL/GenBank/DDBJ whole genome shotgun (WGS) entry which is preliminary data.</text>
</comment>
<accession>S3B9J7</accession>
<dbReference type="EMBL" id="ATCF01000028">
    <property type="protein sequence ID" value="EPD97993.1"/>
    <property type="molecule type" value="Genomic_DNA"/>
</dbReference>
<keyword evidence="2" id="KW-1185">Reference proteome</keyword>
<gene>
    <name evidence="1" type="ORF">HMPREF1476_01938</name>
</gene>
<name>S3B9J7_9BURK</name>
<dbReference type="eggNOG" id="ENOG5033S6R">
    <property type="taxonomic scope" value="Bacteria"/>
</dbReference>
<dbReference type="PATRIC" id="fig|1203554.3.peg.2021"/>
<dbReference type="STRING" id="1203554.HMPREF1476_01938"/>
<protein>
    <submittedName>
        <fullName evidence="1">Uncharacterized protein</fullName>
    </submittedName>
</protein>
<reference evidence="1 2" key="1">
    <citation type="submission" date="2013-04" db="EMBL/GenBank/DDBJ databases">
        <title>The Genome Sequence of Sutterella wadsworthensis HGA0223.</title>
        <authorList>
            <consortium name="The Broad Institute Genomics Platform"/>
            <person name="Earl A."/>
            <person name="Ward D."/>
            <person name="Feldgarden M."/>
            <person name="Gevers D."/>
            <person name="Schmidt T.M."/>
            <person name="Dover J."/>
            <person name="Dai D."/>
            <person name="Walker B."/>
            <person name="Young S."/>
            <person name="Zeng Q."/>
            <person name="Gargeya S."/>
            <person name="Fitzgerald M."/>
            <person name="Haas B."/>
            <person name="Abouelleil A."/>
            <person name="Allen A.W."/>
            <person name="Alvarado L."/>
            <person name="Arachchi H.M."/>
            <person name="Berlin A.M."/>
            <person name="Chapman S.B."/>
            <person name="Gainer-Dewar J."/>
            <person name="Goldberg J."/>
            <person name="Griggs A."/>
            <person name="Gujja S."/>
            <person name="Hansen M."/>
            <person name="Howarth C."/>
            <person name="Imamovic A."/>
            <person name="Ireland A."/>
            <person name="Larimer J."/>
            <person name="McCowan C."/>
            <person name="Murphy C."/>
            <person name="Pearson M."/>
            <person name="Poon T.W."/>
            <person name="Priest M."/>
            <person name="Roberts A."/>
            <person name="Saif S."/>
            <person name="Shea T."/>
            <person name="Sisk P."/>
            <person name="Sykes S."/>
            <person name="Wortman J."/>
            <person name="Nusbaum C."/>
            <person name="Birren B."/>
        </authorList>
    </citation>
    <scope>NUCLEOTIDE SEQUENCE [LARGE SCALE GENOMIC DNA]</scope>
    <source>
        <strain evidence="1 2">HGA0223</strain>
    </source>
</reference>
<dbReference type="RefSeq" id="WP_016475031.1">
    <property type="nucleotide sequence ID" value="NZ_KE150480.1"/>
</dbReference>
<evidence type="ECO:0000313" key="1">
    <source>
        <dbReference type="EMBL" id="EPD97993.1"/>
    </source>
</evidence>
<organism evidence="1 2">
    <name type="scientific">Sutterella wadsworthensis HGA0223</name>
    <dbReference type="NCBI Taxonomy" id="1203554"/>
    <lineage>
        <taxon>Bacteria</taxon>
        <taxon>Pseudomonadati</taxon>
        <taxon>Pseudomonadota</taxon>
        <taxon>Betaproteobacteria</taxon>
        <taxon>Burkholderiales</taxon>
        <taxon>Sutterellaceae</taxon>
        <taxon>Sutterella</taxon>
    </lineage>
</organism>
<sequence length="365" mass="39657">MTTCFYLLPGARLPEAAARETAAVLAKSDPASLEAWTALGTGREPPGLQRLAEPLHDRSPHQAWLWKVLTHRSGAPITAPYEWIASGGPVLDQEFWKLTPWQRNSLGQLEAVELHESEMPAAACALDPIAAHAGMRLMISGTTLFLCRRKPWAFSAAPFRDLADCVGAGASLAACMTGSDKPEAENLLEAFTAAVQTAAGKLPSIEGFWLSGGGAYTPIFPPSTYRAVACDDPVVRAWAAAAGIPRTALMPVRSGEREQERWGKAFVDAPIGERIVVIEHLLDPWRRSDWSAWREVLPTALGELARWRSREKAAGIDNAVFVLFGNAGAATLLPTPKSFNPLKRFKRSVLPLESWFIDNFAGEVP</sequence>
<evidence type="ECO:0000313" key="2">
    <source>
        <dbReference type="Proteomes" id="UP000014400"/>
    </source>
</evidence>